<dbReference type="RefSeq" id="WP_244987160.1">
    <property type="nucleotide sequence ID" value="NZ_JAGGMQ010000001.1"/>
</dbReference>
<name>A0ABS4PDM8_9GAMM</name>
<proteinExistence type="predicted"/>
<evidence type="ECO:0000313" key="3">
    <source>
        <dbReference type="Proteomes" id="UP001195624"/>
    </source>
</evidence>
<gene>
    <name evidence="2" type="ORF">J2125_003422</name>
</gene>
<dbReference type="EMBL" id="JAGGMQ010000001">
    <property type="protein sequence ID" value="MBP2170230.1"/>
    <property type="molecule type" value="Genomic_DNA"/>
</dbReference>
<dbReference type="Gene3D" id="1.10.1220.170">
    <property type="match status" value="1"/>
</dbReference>
<dbReference type="Proteomes" id="UP001195624">
    <property type="component" value="Unassembled WGS sequence"/>
</dbReference>
<feature type="region of interest" description="Disordered" evidence="1">
    <location>
        <begin position="35"/>
        <end position="55"/>
    </location>
</feature>
<reference evidence="3" key="1">
    <citation type="submission" date="2023-07" db="EMBL/GenBank/DDBJ databases">
        <title>Genome mining of underrepresented organisms for secondary metabolites.</title>
        <authorList>
            <person name="D'Agostino P.M."/>
        </authorList>
    </citation>
    <scope>NUCLEOTIDE SEQUENCE [LARGE SCALE GENOMIC DNA]</scope>
    <source>
        <strain evidence="3">WS4403</strain>
    </source>
</reference>
<evidence type="ECO:0000313" key="2">
    <source>
        <dbReference type="EMBL" id="MBP2170230.1"/>
    </source>
</evidence>
<comment type="caution">
    <text evidence="2">The sequence shown here is derived from an EMBL/GenBank/DDBJ whole genome shotgun (WGS) entry which is preliminary data.</text>
</comment>
<evidence type="ECO:0000256" key="1">
    <source>
        <dbReference type="SAM" id="MobiDB-lite"/>
    </source>
</evidence>
<keyword evidence="3" id="KW-1185">Reference proteome</keyword>
<sequence length="93" mass="10496">MIETLYLFSNPTNASHINASLPEFERRETIEIDVYRPDSPGNKEPVTTTGRKSTRKYSSLSLYRIQVISRTPSGPANGLCKAQGLARRAERRK</sequence>
<accession>A0ABS4PDM8</accession>
<feature type="compositionally biased region" description="Polar residues" evidence="1">
    <location>
        <begin position="45"/>
        <end position="55"/>
    </location>
</feature>
<feature type="region of interest" description="Disordered" evidence="1">
    <location>
        <begin position="71"/>
        <end position="93"/>
    </location>
</feature>
<protein>
    <submittedName>
        <fullName evidence="2">Uncharacterized protein</fullName>
    </submittedName>
</protein>
<organism evidence="2 3">
    <name type="scientific">Winslowiella toletana</name>
    <dbReference type="NCBI Taxonomy" id="92490"/>
    <lineage>
        <taxon>Bacteria</taxon>
        <taxon>Pseudomonadati</taxon>
        <taxon>Pseudomonadota</taxon>
        <taxon>Gammaproteobacteria</taxon>
        <taxon>Enterobacterales</taxon>
        <taxon>Erwiniaceae</taxon>
        <taxon>Winslowiella</taxon>
    </lineage>
</organism>